<dbReference type="GeneID" id="43639736"/>
<feature type="transmembrane region" description="Helical" evidence="1">
    <location>
        <begin position="20"/>
        <end position="38"/>
    </location>
</feature>
<dbReference type="Proteomes" id="UP000325672">
    <property type="component" value="Unassembled WGS sequence"/>
</dbReference>
<dbReference type="EMBL" id="ML743608">
    <property type="protein sequence ID" value="KAE8134052.1"/>
    <property type="molecule type" value="Genomic_DNA"/>
</dbReference>
<sequence length="93" mass="10626">MWYCSVPVILPTRRSPILHIEYTLVIMNVGVTVLMVIVQQPATEAAWDMQLLVTVREKYTIPSVLRTPIHCSVHLVVAWSDSFSHRLRIHSSS</sequence>
<proteinExistence type="predicted"/>
<organism evidence="2 3">
    <name type="scientific">Aspergillus pseudotamarii</name>
    <dbReference type="NCBI Taxonomy" id="132259"/>
    <lineage>
        <taxon>Eukaryota</taxon>
        <taxon>Fungi</taxon>
        <taxon>Dikarya</taxon>
        <taxon>Ascomycota</taxon>
        <taxon>Pezizomycotina</taxon>
        <taxon>Eurotiomycetes</taxon>
        <taxon>Eurotiomycetidae</taxon>
        <taxon>Eurotiales</taxon>
        <taxon>Aspergillaceae</taxon>
        <taxon>Aspergillus</taxon>
        <taxon>Aspergillus subgen. Circumdati</taxon>
    </lineage>
</organism>
<accession>A0A5N6SHA8</accession>
<gene>
    <name evidence="2" type="ORF">BDV38DRAFT_256536</name>
</gene>
<evidence type="ECO:0000313" key="3">
    <source>
        <dbReference type="Proteomes" id="UP000325672"/>
    </source>
</evidence>
<evidence type="ECO:0000313" key="2">
    <source>
        <dbReference type="EMBL" id="KAE8134052.1"/>
    </source>
</evidence>
<reference evidence="2 3" key="1">
    <citation type="submission" date="2019-04" db="EMBL/GenBank/DDBJ databases">
        <title>Friends and foes A comparative genomics study of 23 Aspergillus species from section Flavi.</title>
        <authorList>
            <consortium name="DOE Joint Genome Institute"/>
            <person name="Kjaerbolling I."/>
            <person name="Vesth T."/>
            <person name="Frisvad J.C."/>
            <person name="Nybo J.L."/>
            <person name="Theobald S."/>
            <person name="Kildgaard S."/>
            <person name="Isbrandt T."/>
            <person name="Kuo A."/>
            <person name="Sato A."/>
            <person name="Lyhne E.K."/>
            <person name="Kogle M.E."/>
            <person name="Wiebenga A."/>
            <person name="Kun R.S."/>
            <person name="Lubbers R.J."/>
            <person name="Makela M.R."/>
            <person name="Barry K."/>
            <person name="Chovatia M."/>
            <person name="Clum A."/>
            <person name="Daum C."/>
            <person name="Haridas S."/>
            <person name="He G."/>
            <person name="LaButti K."/>
            <person name="Lipzen A."/>
            <person name="Mondo S."/>
            <person name="Riley R."/>
            <person name="Salamov A."/>
            <person name="Simmons B.A."/>
            <person name="Magnuson J.K."/>
            <person name="Henrissat B."/>
            <person name="Mortensen U.H."/>
            <person name="Larsen T.O."/>
            <person name="Devries R.P."/>
            <person name="Grigoriev I.V."/>
            <person name="Machida M."/>
            <person name="Baker S.E."/>
            <person name="Andersen M.R."/>
        </authorList>
    </citation>
    <scope>NUCLEOTIDE SEQUENCE [LARGE SCALE GENOMIC DNA]</scope>
    <source>
        <strain evidence="2 3">CBS 117625</strain>
    </source>
</reference>
<keyword evidence="1" id="KW-0812">Transmembrane</keyword>
<protein>
    <submittedName>
        <fullName evidence="2">Uncharacterized protein</fullName>
    </submittedName>
</protein>
<evidence type="ECO:0000256" key="1">
    <source>
        <dbReference type="SAM" id="Phobius"/>
    </source>
</evidence>
<keyword evidence="1" id="KW-0472">Membrane</keyword>
<keyword evidence="3" id="KW-1185">Reference proteome</keyword>
<keyword evidence="1" id="KW-1133">Transmembrane helix</keyword>
<name>A0A5N6SHA8_ASPPS</name>
<dbReference type="AlphaFoldDB" id="A0A5N6SHA8"/>
<dbReference type="RefSeq" id="XP_031910115.1">
    <property type="nucleotide sequence ID" value="XM_032055526.1"/>
</dbReference>